<dbReference type="InterPro" id="IPR036864">
    <property type="entry name" value="Zn2-C6_fun-type_DNA-bd_sf"/>
</dbReference>
<dbReference type="InterPro" id="IPR007219">
    <property type="entry name" value="XnlR_reg_dom"/>
</dbReference>
<dbReference type="STRING" id="983964.A0A2T4A898"/>
<sequence>MIPNMPPSKDVGLARFACTHCRQKKIKCSREFPKCAACRPWPGECIYHRLGPISKSHETVTTAETAKKEATILPQNSSNVDQRLSRVEKALDTLSDVINTSLVSSAGHRGVSEALSSTTRSDTEATTSYRTPIGEVDTPQLTLDDSHSFAYLSEASRHLDVIKNKSLRGRLAEHQAASSALQGLSKSLTTVSLQQPRTDAAAFESLNGYYVPSRAAGYNLISYFLQSAQLADILFITPPDDLLLNVIFDPATVPQRAWIVYVNFILLALLQNDSSQSDVVESLQKNTEMALNDCRIFLEPSEINIQALLLLGCHGEQYASPNLSWMLVGHACRQAQALGLHVVGRGSYKYQQRQLALFWSLFSIDKSCSLAFGRPMLLPTTIYENVPLPDFQYLLGYHPHRSQPVVTQNGSSTSTFGAHFFIQGMKLAKLTGAALSLLASPGNIADHQDLASKLRSWDSYTNELLLKVFDEESATSTAHQIQEMTIGVRATRFQYLHILILVLRKDPNSRERRVQAARDAIMLLPDLVSNSIHVYNGLVWQLLYYPFTPFFTLFGHIMDYPSASSTPQDLELLQKTATYFNSMKQFGSLPAVSLKLEKTALVFCNLANFVTSGEHTGEDIQDQQSTATGTSSEESVMPATSSEEPTVCGIDTSSSEADFELYTNAFMAYIRDQDLNEQSGFDNTDIENILGCLDSDGPSPRKRKRSFENTMDWFFWDTYYCKE</sequence>
<evidence type="ECO:0000313" key="9">
    <source>
        <dbReference type="EMBL" id="PTB53281.1"/>
    </source>
</evidence>
<dbReference type="Pfam" id="PF04082">
    <property type="entry name" value="Fungal_trans"/>
    <property type="match status" value="1"/>
</dbReference>
<dbReference type="RefSeq" id="XP_024772958.1">
    <property type="nucleotide sequence ID" value="XM_024915346.1"/>
</dbReference>
<evidence type="ECO:0000256" key="4">
    <source>
        <dbReference type="ARBA" id="ARBA00023125"/>
    </source>
</evidence>
<proteinExistence type="predicted"/>
<feature type="domain" description="Zn(2)-C6 fungal-type" evidence="8">
    <location>
        <begin position="17"/>
        <end position="47"/>
    </location>
</feature>
<dbReference type="Gene3D" id="4.10.240.10">
    <property type="entry name" value="Zn(2)-C6 fungal-type DNA-binding domain"/>
    <property type="match status" value="1"/>
</dbReference>
<dbReference type="InterPro" id="IPR050987">
    <property type="entry name" value="AtrR-like"/>
</dbReference>
<dbReference type="GO" id="GO:0003677">
    <property type="term" value="F:DNA binding"/>
    <property type="evidence" value="ECO:0007669"/>
    <property type="project" value="UniProtKB-KW"/>
</dbReference>
<keyword evidence="5" id="KW-0804">Transcription</keyword>
<dbReference type="GO" id="GO:0006351">
    <property type="term" value="P:DNA-templated transcription"/>
    <property type="evidence" value="ECO:0007669"/>
    <property type="project" value="InterPro"/>
</dbReference>
<dbReference type="GO" id="GO:0008270">
    <property type="term" value="F:zinc ion binding"/>
    <property type="evidence" value="ECO:0007669"/>
    <property type="project" value="InterPro"/>
</dbReference>
<accession>A0A2T4A898</accession>
<dbReference type="GO" id="GO:0000981">
    <property type="term" value="F:DNA-binding transcription factor activity, RNA polymerase II-specific"/>
    <property type="evidence" value="ECO:0007669"/>
    <property type="project" value="InterPro"/>
</dbReference>
<keyword evidence="3" id="KW-0805">Transcription regulation</keyword>
<dbReference type="GeneID" id="36623913"/>
<dbReference type="Proteomes" id="UP000241690">
    <property type="component" value="Unassembled WGS sequence"/>
</dbReference>
<evidence type="ECO:0000256" key="2">
    <source>
        <dbReference type="ARBA" id="ARBA00022723"/>
    </source>
</evidence>
<evidence type="ECO:0000256" key="3">
    <source>
        <dbReference type="ARBA" id="ARBA00023015"/>
    </source>
</evidence>
<comment type="subcellular location">
    <subcellularLocation>
        <location evidence="1">Nucleus</location>
    </subcellularLocation>
</comment>
<keyword evidence="6" id="KW-0539">Nucleus</keyword>
<dbReference type="SMART" id="SM00066">
    <property type="entry name" value="GAL4"/>
    <property type="match status" value="1"/>
</dbReference>
<dbReference type="CDD" id="cd00067">
    <property type="entry name" value="GAL4"/>
    <property type="match status" value="1"/>
</dbReference>
<dbReference type="GO" id="GO:0005634">
    <property type="term" value="C:nucleus"/>
    <property type="evidence" value="ECO:0007669"/>
    <property type="project" value="UniProtKB-SubCell"/>
</dbReference>
<dbReference type="PANTHER" id="PTHR46910">
    <property type="entry name" value="TRANSCRIPTION FACTOR PDR1"/>
    <property type="match status" value="1"/>
</dbReference>
<name>A0A2T4A898_TRIHA</name>
<evidence type="ECO:0000256" key="6">
    <source>
        <dbReference type="ARBA" id="ARBA00023242"/>
    </source>
</evidence>
<dbReference type="AlphaFoldDB" id="A0A2T4A898"/>
<dbReference type="PANTHER" id="PTHR46910:SF37">
    <property type="entry name" value="ZN(II)2CYS6 TRANSCRIPTION FACTOR (EUROFUNG)"/>
    <property type="match status" value="1"/>
</dbReference>
<dbReference type="PROSITE" id="PS50048">
    <property type="entry name" value="ZN2_CY6_FUNGAL_2"/>
    <property type="match status" value="1"/>
</dbReference>
<reference evidence="9 10" key="1">
    <citation type="submission" date="2016-07" db="EMBL/GenBank/DDBJ databases">
        <title>Multiple horizontal gene transfer events from other fungi enriched the ability of initially mycotrophic Trichoderma (Ascomycota) to feed on dead plant biomass.</title>
        <authorList>
            <consortium name="DOE Joint Genome Institute"/>
            <person name="Aerts A."/>
            <person name="Atanasova L."/>
            <person name="Chenthamara K."/>
            <person name="Zhang J."/>
            <person name="Grujic M."/>
            <person name="Henrissat B."/>
            <person name="Kuo A."/>
            <person name="Salamov A."/>
            <person name="Lipzen A."/>
            <person name="Labutti K."/>
            <person name="Barry K."/>
            <person name="Miao Y."/>
            <person name="Rahimi M.J."/>
            <person name="Shen Q."/>
            <person name="Grigoriev I.V."/>
            <person name="Kubicek C.P."/>
            <person name="Druzhinina I.S."/>
        </authorList>
    </citation>
    <scope>NUCLEOTIDE SEQUENCE [LARGE SCALE GENOMIC DNA]</scope>
    <source>
        <strain evidence="9 10">CBS 226.95</strain>
    </source>
</reference>
<dbReference type="Pfam" id="PF00172">
    <property type="entry name" value="Zn_clus"/>
    <property type="match status" value="1"/>
</dbReference>
<dbReference type="SMART" id="SM00906">
    <property type="entry name" value="Fungal_trans"/>
    <property type="match status" value="1"/>
</dbReference>
<gene>
    <name evidence="9" type="ORF">M431DRAFT_460070</name>
</gene>
<keyword evidence="10" id="KW-1185">Reference proteome</keyword>
<evidence type="ECO:0000256" key="5">
    <source>
        <dbReference type="ARBA" id="ARBA00023163"/>
    </source>
</evidence>
<dbReference type="EMBL" id="KZ679682">
    <property type="protein sequence ID" value="PTB53281.1"/>
    <property type="molecule type" value="Genomic_DNA"/>
</dbReference>
<protein>
    <recommendedName>
        <fullName evidence="8">Zn(2)-C6 fungal-type domain-containing protein</fullName>
    </recommendedName>
</protein>
<keyword evidence="2" id="KW-0479">Metal-binding</keyword>
<evidence type="ECO:0000256" key="7">
    <source>
        <dbReference type="SAM" id="MobiDB-lite"/>
    </source>
</evidence>
<feature type="compositionally biased region" description="Polar residues" evidence="7">
    <location>
        <begin position="622"/>
        <end position="644"/>
    </location>
</feature>
<dbReference type="InterPro" id="IPR001138">
    <property type="entry name" value="Zn2Cys6_DnaBD"/>
</dbReference>
<dbReference type="CDD" id="cd12148">
    <property type="entry name" value="fungal_TF_MHR"/>
    <property type="match status" value="1"/>
</dbReference>
<feature type="region of interest" description="Disordered" evidence="7">
    <location>
        <begin position="615"/>
        <end position="650"/>
    </location>
</feature>
<organism evidence="9 10">
    <name type="scientific">Trichoderma harzianum CBS 226.95</name>
    <dbReference type="NCBI Taxonomy" id="983964"/>
    <lineage>
        <taxon>Eukaryota</taxon>
        <taxon>Fungi</taxon>
        <taxon>Dikarya</taxon>
        <taxon>Ascomycota</taxon>
        <taxon>Pezizomycotina</taxon>
        <taxon>Sordariomycetes</taxon>
        <taxon>Hypocreomycetidae</taxon>
        <taxon>Hypocreales</taxon>
        <taxon>Hypocreaceae</taxon>
        <taxon>Trichoderma</taxon>
    </lineage>
</organism>
<evidence type="ECO:0000313" key="10">
    <source>
        <dbReference type="Proteomes" id="UP000241690"/>
    </source>
</evidence>
<evidence type="ECO:0000256" key="1">
    <source>
        <dbReference type="ARBA" id="ARBA00004123"/>
    </source>
</evidence>
<keyword evidence="4" id="KW-0238">DNA-binding</keyword>
<dbReference type="SUPFAM" id="SSF57701">
    <property type="entry name" value="Zn2/Cys6 DNA-binding domain"/>
    <property type="match status" value="1"/>
</dbReference>
<evidence type="ECO:0000259" key="8">
    <source>
        <dbReference type="PROSITE" id="PS50048"/>
    </source>
</evidence>